<evidence type="ECO:0000313" key="2">
    <source>
        <dbReference type="EMBL" id="KAK0743241.1"/>
    </source>
</evidence>
<keyword evidence="3" id="KW-1185">Reference proteome</keyword>
<evidence type="ECO:0000256" key="1">
    <source>
        <dbReference type="SAM" id="MobiDB-lite"/>
    </source>
</evidence>
<name>A0AA40EPQ5_9PEZI</name>
<reference evidence="2" key="1">
    <citation type="submission" date="2023-06" db="EMBL/GenBank/DDBJ databases">
        <title>Genome-scale phylogeny and comparative genomics of the fungal order Sordariales.</title>
        <authorList>
            <consortium name="Lawrence Berkeley National Laboratory"/>
            <person name="Hensen N."/>
            <person name="Bonometti L."/>
            <person name="Westerberg I."/>
            <person name="Brannstrom I.O."/>
            <person name="Guillou S."/>
            <person name="Cros-Aarteil S."/>
            <person name="Calhoun S."/>
            <person name="Haridas S."/>
            <person name="Kuo A."/>
            <person name="Mondo S."/>
            <person name="Pangilinan J."/>
            <person name="Riley R."/>
            <person name="LaButti K."/>
            <person name="Andreopoulos B."/>
            <person name="Lipzen A."/>
            <person name="Chen C."/>
            <person name="Yanf M."/>
            <person name="Daum C."/>
            <person name="Ng V."/>
            <person name="Clum A."/>
            <person name="Steindorff A."/>
            <person name="Ohm R."/>
            <person name="Martin F."/>
            <person name="Silar P."/>
            <person name="Natvig D."/>
            <person name="Lalanne C."/>
            <person name="Gautier V."/>
            <person name="Ament-velasquez S.L."/>
            <person name="Kruys A."/>
            <person name="Hutchinson M.I."/>
            <person name="Powell A.J."/>
            <person name="Barry K."/>
            <person name="Miller A.N."/>
            <person name="Grigoriev I.V."/>
            <person name="Debuchy R."/>
            <person name="Gladieux P."/>
            <person name="Thoren M.H."/>
            <person name="Johannesson H."/>
        </authorList>
    </citation>
    <scope>NUCLEOTIDE SEQUENCE</scope>
    <source>
        <strain evidence="2">SMH3187-1</strain>
    </source>
</reference>
<evidence type="ECO:0000313" key="3">
    <source>
        <dbReference type="Proteomes" id="UP001172155"/>
    </source>
</evidence>
<accession>A0AA40EPQ5</accession>
<dbReference type="EMBL" id="JAUKUD010000005">
    <property type="protein sequence ID" value="KAK0743241.1"/>
    <property type="molecule type" value="Genomic_DNA"/>
</dbReference>
<comment type="caution">
    <text evidence="2">The sequence shown here is derived from an EMBL/GenBank/DDBJ whole genome shotgun (WGS) entry which is preliminary data.</text>
</comment>
<feature type="region of interest" description="Disordered" evidence="1">
    <location>
        <begin position="193"/>
        <end position="212"/>
    </location>
</feature>
<gene>
    <name evidence="2" type="ORF">B0T18DRAFT_179495</name>
</gene>
<dbReference type="Proteomes" id="UP001172155">
    <property type="component" value="Unassembled WGS sequence"/>
</dbReference>
<organism evidence="2 3">
    <name type="scientific">Schizothecium vesticola</name>
    <dbReference type="NCBI Taxonomy" id="314040"/>
    <lineage>
        <taxon>Eukaryota</taxon>
        <taxon>Fungi</taxon>
        <taxon>Dikarya</taxon>
        <taxon>Ascomycota</taxon>
        <taxon>Pezizomycotina</taxon>
        <taxon>Sordariomycetes</taxon>
        <taxon>Sordariomycetidae</taxon>
        <taxon>Sordariales</taxon>
        <taxon>Schizotheciaceae</taxon>
        <taxon>Schizothecium</taxon>
    </lineage>
</organism>
<sequence length="212" mass="22828">MIERCVSSGKESSKRTLLVMNCHSPNPHPSMPPRLGWLPGQQVYLAWKANFSQGNLQHLPSLLESPRNCHNINTGFSGPLNQSIIPATCTTPAEVDNTADHVPTFQPPMQHRASTSITYAIIASTFHIPARSSEFLLKHHRSGYAEVTKCPGAPAPRVKKSLISGCSDVVDRSRPPNSPHAGLCQLRAGLTLGPVRNSSSSPGPGSTNPAWD</sequence>
<dbReference type="AlphaFoldDB" id="A0AA40EPQ5"/>
<proteinExistence type="predicted"/>
<protein>
    <submittedName>
        <fullName evidence="2">Uncharacterized protein</fullName>
    </submittedName>
</protein>